<dbReference type="Gene3D" id="2.50.20.10">
    <property type="entry name" value="Lipoprotein localisation LolA/LolB/LppX"/>
    <property type="match status" value="1"/>
</dbReference>
<dbReference type="Pfam" id="PF17131">
    <property type="entry name" value="LolA_like"/>
    <property type="match status" value="1"/>
</dbReference>
<feature type="domain" description="Uncharacterized protein TP-0789" evidence="1">
    <location>
        <begin position="76"/>
        <end position="259"/>
    </location>
</feature>
<gene>
    <name evidence="2" type="ORF">METZ01_LOCUS38777</name>
</gene>
<accession>A0A381R8T7</accession>
<sequence>MKNLNKIFFSVLFFFFLNLIHSEETNRGLAIALKADDSFSGYGDSKTNLKMMLKDRKGLVTERVMKMRLLEVPEDGDKSLIVFDSPRDVRGVAVLSHAHKVGSDEQWLYLPALKRVKRVASKNRTGPFLGSEFSLEDLSFQEVEKYSYEYLRDEDLDGKDSHVIKRIPLDPYSGYTKQIVWISKSNSLIHQIHHFDRKSFHVKTQTFSGYKKYLNKFWRPGEIHMVNHQTNKTTTLFFQDMTFNTGLSDKDFTQNSLKRSK</sequence>
<name>A0A381R8T7_9ZZZZ</name>
<reference evidence="2" key="1">
    <citation type="submission" date="2018-05" db="EMBL/GenBank/DDBJ databases">
        <authorList>
            <person name="Lanie J.A."/>
            <person name="Ng W.-L."/>
            <person name="Kazmierczak K.M."/>
            <person name="Andrzejewski T.M."/>
            <person name="Davidsen T.M."/>
            <person name="Wayne K.J."/>
            <person name="Tettelin H."/>
            <person name="Glass J.I."/>
            <person name="Rusch D."/>
            <person name="Podicherti R."/>
            <person name="Tsui H.-C.T."/>
            <person name="Winkler M.E."/>
        </authorList>
    </citation>
    <scope>NUCLEOTIDE SEQUENCE</scope>
</reference>
<organism evidence="2">
    <name type="scientific">marine metagenome</name>
    <dbReference type="NCBI Taxonomy" id="408172"/>
    <lineage>
        <taxon>unclassified sequences</taxon>
        <taxon>metagenomes</taxon>
        <taxon>ecological metagenomes</taxon>
    </lineage>
</organism>
<dbReference type="EMBL" id="UINC01001658">
    <property type="protein sequence ID" value="SUZ85923.1"/>
    <property type="molecule type" value="Genomic_DNA"/>
</dbReference>
<protein>
    <recommendedName>
        <fullName evidence="1">Uncharacterized protein TP-0789 domain-containing protein</fullName>
    </recommendedName>
</protein>
<evidence type="ECO:0000259" key="1">
    <source>
        <dbReference type="Pfam" id="PF17131"/>
    </source>
</evidence>
<evidence type="ECO:0000313" key="2">
    <source>
        <dbReference type="EMBL" id="SUZ85923.1"/>
    </source>
</evidence>
<proteinExistence type="predicted"/>
<dbReference type="CDD" id="cd16329">
    <property type="entry name" value="LolA_like"/>
    <property type="match status" value="1"/>
</dbReference>
<dbReference type="AlphaFoldDB" id="A0A381R8T7"/>
<dbReference type="InterPro" id="IPR033399">
    <property type="entry name" value="TP_0789-like"/>
</dbReference>